<protein>
    <submittedName>
        <fullName evidence="1">Uncharacterized protein</fullName>
    </submittedName>
</protein>
<feature type="non-terminal residue" evidence="1">
    <location>
        <position position="1"/>
    </location>
</feature>
<reference evidence="1 2" key="1">
    <citation type="submission" date="2024-05" db="EMBL/GenBank/DDBJ databases">
        <title>Genome sequencing and assembly of Indian major carp, Cirrhinus mrigala (Hamilton, 1822).</title>
        <authorList>
            <person name="Mohindra V."/>
            <person name="Chowdhury L.M."/>
            <person name="Lal K."/>
            <person name="Jena J.K."/>
        </authorList>
    </citation>
    <scope>NUCLEOTIDE SEQUENCE [LARGE SCALE GENOMIC DNA]</scope>
    <source>
        <strain evidence="1">CM1030</strain>
        <tissue evidence="1">Blood</tissue>
    </source>
</reference>
<sequence>MAMVQSRDAQLQAFMQIYELRAACNACTHKRSRISYSIITTPHRCSHDLLLARVK</sequence>
<gene>
    <name evidence="1" type="ORF">M9458_004446</name>
</gene>
<name>A0ABD0RRU6_CIRMR</name>
<accession>A0ABD0RRU6</accession>
<dbReference type="Proteomes" id="UP001529510">
    <property type="component" value="Unassembled WGS sequence"/>
</dbReference>
<proteinExistence type="predicted"/>
<keyword evidence="2" id="KW-1185">Reference proteome</keyword>
<evidence type="ECO:0000313" key="2">
    <source>
        <dbReference type="Proteomes" id="UP001529510"/>
    </source>
</evidence>
<organism evidence="1 2">
    <name type="scientific">Cirrhinus mrigala</name>
    <name type="common">Mrigala</name>
    <dbReference type="NCBI Taxonomy" id="683832"/>
    <lineage>
        <taxon>Eukaryota</taxon>
        <taxon>Metazoa</taxon>
        <taxon>Chordata</taxon>
        <taxon>Craniata</taxon>
        <taxon>Vertebrata</taxon>
        <taxon>Euteleostomi</taxon>
        <taxon>Actinopterygii</taxon>
        <taxon>Neopterygii</taxon>
        <taxon>Teleostei</taxon>
        <taxon>Ostariophysi</taxon>
        <taxon>Cypriniformes</taxon>
        <taxon>Cyprinidae</taxon>
        <taxon>Labeoninae</taxon>
        <taxon>Labeonini</taxon>
        <taxon>Cirrhinus</taxon>
    </lineage>
</organism>
<comment type="caution">
    <text evidence="1">The sequence shown here is derived from an EMBL/GenBank/DDBJ whole genome shotgun (WGS) entry which is preliminary data.</text>
</comment>
<dbReference type="EMBL" id="JAMKFB020000002">
    <property type="protein sequence ID" value="KAL0201259.1"/>
    <property type="molecule type" value="Genomic_DNA"/>
</dbReference>
<evidence type="ECO:0000313" key="1">
    <source>
        <dbReference type="EMBL" id="KAL0201259.1"/>
    </source>
</evidence>
<dbReference type="AlphaFoldDB" id="A0ABD0RRU6"/>
<feature type="non-terminal residue" evidence="1">
    <location>
        <position position="55"/>
    </location>
</feature>